<organism evidence="2">
    <name type="scientific">Mytilinidion resinicola</name>
    <dbReference type="NCBI Taxonomy" id="574789"/>
    <lineage>
        <taxon>Eukaryota</taxon>
        <taxon>Fungi</taxon>
        <taxon>Dikarya</taxon>
        <taxon>Ascomycota</taxon>
        <taxon>Pezizomycotina</taxon>
        <taxon>Dothideomycetes</taxon>
        <taxon>Pleosporomycetidae</taxon>
        <taxon>Mytilinidiales</taxon>
        <taxon>Mytilinidiaceae</taxon>
        <taxon>Mytilinidion</taxon>
    </lineage>
</organism>
<evidence type="ECO:0000256" key="1">
    <source>
        <dbReference type="SAM" id="MobiDB-lite"/>
    </source>
</evidence>
<dbReference type="Proteomes" id="UP000504636">
    <property type="component" value="Unplaced"/>
</dbReference>
<proteinExistence type="predicted"/>
<gene>
    <name evidence="2 4" type="ORF">BDZ99DRAFT_498813</name>
</gene>
<dbReference type="RefSeq" id="XP_033576417.1">
    <property type="nucleotide sequence ID" value="XM_033723610.1"/>
</dbReference>
<dbReference type="OrthoDB" id="10555967at2759"/>
<reference evidence="4" key="2">
    <citation type="submission" date="2020-04" db="EMBL/GenBank/DDBJ databases">
        <authorList>
            <consortium name="NCBI Genome Project"/>
        </authorList>
    </citation>
    <scope>NUCLEOTIDE SEQUENCE</scope>
    <source>
        <strain evidence="4">CBS 304.34</strain>
    </source>
</reference>
<dbReference type="AlphaFoldDB" id="A0A6A6YLL0"/>
<feature type="region of interest" description="Disordered" evidence="1">
    <location>
        <begin position="465"/>
        <end position="493"/>
    </location>
</feature>
<feature type="compositionally biased region" description="Acidic residues" evidence="1">
    <location>
        <begin position="469"/>
        <end position="493"/>
    </location>
</feature>
<accession>A0A6A6YLL0</accession>
<feature type="compositionally biased region" description="Low complexity" evidence="1">
    <location>
        <begin position="192"/>
        <end position="203"/>
    </location>
</feature>
<protein>
    <recommendedName>
        <fullName evidence="5">F-box domain-containing protein</fullName>
    </recommendedName>
</protein>
<name>A0A6A6YLL0_9PEZI</name>
<evidence type="ECO:0000313" key="3">
    <source>
        <dbReference type="Proteomes" id="UP000504636"/>
    </source>
</evidence>
<evidence type="ECO:0000313" key="2">
    <source>
        <dbReference type="EMBL" id="KAF2809453.1"/>
    </source>
</evidence>
<reference evidence="4" key="3">
    <citation type="submission" date="2025-04" db="UniProtKB">
        <authorList>
            <consortium name="RefSeq"/>
        </authorList>
    </citation>
    <scope>IDENTIFICATION</scope>
    <source>
        <strain evidence="4">CBS 304.34</strain>
    </source>
</reference>
<evidence type="ECO:0008006" key="5">
    <source>
        <dbReference type="Google" id="ProtNLM"/>
    </source>
</evidence>
<sequence length="513" mass="57297">MDPQKERPVVLKQPEQTGLHLSGVYLPEELLERVAMHAASDFASVKRLRKTCKSFARVSARYVFHTVHIAPIKENLEWLITISSDERLAKYVKKVVYSHGSLQQFNSRRNSQDCIRCSAEMKYRDDTMLTMGEGSYEHTYGGRVQPVTYCPISHLESTHGPDSSDHRYGGNAQLSCLPHSLAMTGKPNNADSSGRTTVSSPSSNESAQLVFQSMNREGDDVPNLPRIHGLLARSPAFKVLSELEVDLDRLYPERGARSVSALDQLAPFLLGVFSLETLAIRLSHDSRYDLLQHLLSDNSRSLHTGTWPRLKEVALASFDTTAKHLSMFLQSIAPSLRSLDLASINARYTGSDLSVLVALKDVLVALPKNLNLEQVHLSLLTEHGGMVLAGKPAGRSGTRMVAASCMCEARLRYEMELNHRAKRECHWKAFEDYILRRTAVVPQFDLDAFMKTHQDCGVRRCQAGRDISGSDEDSESNEDSESDEDSEFDEDSDSFFTTLGTCCNSIMCRFLSQ</sequence>
<dbReference type="EMBL" id="MU003701">
    <property type="protein sequence ID" value="KAF2809453.1"/>
    <property type="molecule type" value="Genomic_DNA"/>
</dbReference>
<feature type="region of interest" description="Disordered" evidence="1">
    <location>
        <begin position="185"/>
        <end position="207"/>
    </location>
</feature>
<reference evidence="2 4" key="1">
    <citation type="journal article" date="2020" name="Stud. Mycol.">
        <title>101 Dothideomycetes genomes: a test case for predicting lifestyles and emergence of pathogens.</title>
        <authorList>
            <person name="Haridas S."/>
            <person name="Albert R."/>
            <person name="Binder M."/>
            <person name="Bloem J."/>
            <person name="Labutti K."/>
            <person name="Salamov A."/>
            <person name="Andreopoulos B."/>
            <person name="Baker S."/>
            <person name="Barry K."/>
            <person name="Bills G."/>
            <person name="Bluhm B."/>
            <person name="Cannon C."/>
            <person name="Castanera R."/>
            <person name="Culley D."/>
            <person name="Daum C."/>
            <person name="Ezra D."/>
            <person name="Gonzalez J."/>
            <person name="Henrissat B."/>
            <person name="Kuo A."/>
            <person name="Liang C."/>
            <person name="Lipzen A."/>
            <person name="Lutzoni F."/>
            <person name="Magnuson J."/>
            <person name="Mondo S."/>
            <person name="Nolan M."/>
            <person name="Ohm R."/>
            <person name="Pangilinan J."/>
            <person name="Park H.-J."/>
            <person name="Ramirez L."/>
            <person name="Alfaro M."/>
            <person name="Sun H."/>
            <person name="Tritt A."/>
            <person name="Yoshinaga Y."/>
            <person name="Zwiers L.-H."/>
            <person name="Turgeon B."/>
            <person name="Goodwin S."/>
            <person name="Spatafora J."/>
            <person name="Crous P."/>
            <person name="Grigoriev I."/>
        </authorList>
    </citation>
    <scope>NUCLEOTIDE SEQUENCE</scope>
    <source>
        <strain evidence="2 4">CBS 304.34</strain>
    </source>
</reference>
<evidence type="ECO:0000313" key="4">
    <source>
        <dbReference type="RefSeq" id="XP_033576417.1"/>
    </source>
</evidence>
<dbReference type="GeneID" id="54464503"/>
<keyword evidence="3" id="KW-1185">Reference proteome</keyword>